<keyword evidence="2" id="KW-0645">Protease</keyword>
<keyword evidence="6" id="KW-1015">Disulfide bond</keyword>
<evidence type="ECO:0000256" key="3">
    <source>
        <dbReference type="ARBA" id="ARBA00022801"/>
    </source>
</evidence>
<dbReference type="InterPro" id="IPR000169">
    <property type="entry name" value="Pept_cys_AS"/>
</dbReference>
<evidence type="ECO:0000259" key="9">
    <source>
        <dbReference type="SMART" id="SM00848"/>
    </source>
</evidence>
<evidence type="ECO:0000259" key="8">
    <source>
        <dbReference type="SMART" id="SM00645"/>
    </source>
</evidence>
<keyword evidence="7" id="KW-0732">Signal</keyword>
<keyword evidence="3" id="KW-0378">Hydrolase</keyword>
<protein>
    <recommendedName>
        <fullName evidence="11">Cathepsin L</fullName>
    </recommendedName>
</protein>
<feature type="domain" description="Peptidase C1A papain C-terminal" evidence="8">
    <location>
        <begin position="114"/>
        <end position="326"/>
    </location>
</feature>
<dbReference type="PROSITE" id="PS00640">
    <property type="entry name" value="THIOL_PROTEASE_ASN"/>
    <property type="match status" value="1"/>
</dbReference>
<dbReference type="AlphaFoldDB" id="A0A1X7VI64"/>
<dbReference type="PANTHER" id="PTHR12411">
    <property type="entry name" value="CYSTEINE PROTEASE FAMILY C1-RELATED"/>
    <property type="match status" value="1"/>
</dbReference>
<evidence type="ECO:0000313" key="10">
    <source>
        <dbReference type="EnsemblMetazoa" id="Aqu2.1.39162_001"/>
    </source>
</evidence>
<dbReference type="FunFam" id="3.90.70.10:FF:000006">
    <property type="entry name" value="Cathepsin S"/>
    <property type="match status" value="1"/>
</dbReference>
<dbReference type="PRINTS" id="PR00705">
    <property type="entry name" value="PAPAIN"/>
</dbReference>
<dbReference type="SMART" id="SM00848">
    <property type="entry name" value="Inhibitor_I29"/>
    <property type="match status" value="1"/>
</dbReference>
<dbReference type="PROSITE" id="PS00139">
    <property type="entry name" value="THIOL_PROTEASE_CYS"/>
    <property type="match status" value="1"/>
</dbReference>
<dbReference type="InterPro" id="IPR039417">
    <property type="entry name" value="Peptidase_C1A_papain-like"/>
</dbReference>
<evidence type="ECO:0000256" key="2">
    <source>
        <dbReference type="ARBA" id="ARBA00022670"/>
    </source>
</evidence>
<feature type="domain" description="Cathepsin propeptide inhibitor" evidence="9">
    <location>
        <begin position="29"/>
        <end position="85"/>
    </location>
</feature>
<dbReference type="Gene3D" id="3.90.70.10">
    <property type="entry name" value="Cysteine proteinases"/>
    <property type="match status" value="1"/>
</dbReference>
<proteinExistence type="inferred from homology"/>
<dbReference type="OMA" id="WSQGRKN"/>
<evidence type="ECO:0000256" key="7">
    <source>
        <dbReference type="SAM" id="SignalP"/>
    </source>
</evidence>
<dbReference type="OrthoDB" id="10253408at2759"/>
<dbReference type="InterPro" id="IPR038765">
    <property type="entry name" value="Papain-like_cys_pep_sf"/>
</dbReference>
<dbReference type="InterPro" id="IPR013201">
    <property type="entry name" value="Prot_inhib_I29"/>
</dbReference>
<dbReference type="InterPro" id="IPR000668">
    <property type="entry name" value="Peptidase_C1A_C"/>
</dbReference>
<keyword evidence="5" id="KW-0865">Zymogen</keyword>
<dbReference type="InParanoid" id="A0A1X7VI64"/>
<dbReference type="GO" id="GO:0008234">
    <property type="term" value="F:cysteine-type peptidase activity"/>
    <property type="evidence" value="ECO:0007669"/>
    <property type="project" value="UniProtKB-KW"/>
</dbReference>
<dbReference type="Pfam" id="PF00112">
    <property type="entry name" value="Peptidase_C1"/>
    <property type="match status" value="1"/>
</dbReference>
<dbReference type="eggNOG" id="KOG1543">
    <property type="taxonomic scope" value="Eukaryota"/>
</dbReference>
<feature type="chain" id="PRO_5018667952" description="Cathepsin L" evidence="7">
    <location>
        <begin position="22"/>
        <end position="327"/>
    </location>
</feature>
<dbReference type="GO" id="GO:0006508">
    <property type="term" value="P:proteolysis"/>
    <property type="evidence" value="ECO:0007669"/>
    <property type="project" value="UniProtKB-KW"/>
</dbReference>
<comment type="similarity">
    <text evidence="1">Belongs to the peptidase C1 family.</text>
</comment>
<dbReference type="PROSITE" id="PS00639">
    <property type="entry name" value="THIOL_PROTEASE_HIS"/>
    <property type="match status" value="1"/>
</dbReference>
<name>A0A1X7VI64_AMPQE</name>
<evidence type="ECO:0000256" key="4">
    <source>
        <dbReference type="ARBA" id="ARBA00022807"/>
    </source>
</evidence>
<feature type="signal peptide" evidence="7">
    <location>
        <begin position="1"/>
        <end position="21"/>
    </location>
</feature>
<evidence type="ECO:0008006" key="11">
    <source>
        <dbReference type="Google" id="ProtNLM"/>
    </source>
</evidence>
<dbReference type="EnsemblMetazoa" id="Aqu2.1.39162_001">
    <property type="protein sequence ID" value="Aqu2.1.39162_001"/>
    <property type="gene ID" value="Aqu2.1.39162"/>
</dbReference>
<dbReference type="Pfam" id="PF08246">
    <property type="entry name" value="Inhibitor_I29"/>
    <property type="match status" value="1"/>
</dbReference>
<reference evidence="10" key="1">
    <citation type="submission" date="2017-05" db="UniProtKB">
        <authorList>
            <consortium name="EnsemblMetazoa"/>
        </authorList>
    </citation>
    <scope>IDENTIFICATION</scope>
</reference>
<evidence type="ECO:0000256" key="6">
    <source>
        <dbReference type="ARBA" id="ARBA00023157"/>
    </source>
</evidence>
<keyword evidence="4" id="KW-0788">Thiol protease</keyword>
<sequence length="327" mass="36703">MEPTLSLRFVAVLLLIGLVSAAVNDAEEWRLWKGKYGKTYRSIYEDNMRQKIWLQNRDYVNEHNSMDSSFQLEVNEFADLTAEEFSSIYNGYGKGRNRENHENTTIYRYTGGAIPDSVDWRTKGLVTPVKNQKQCGSCWAFSTTGSLEGAHAKKTGKLVSLSEQNLVDCDKKDHGCQGGLMTTAFKYIEENKGIDTEESYPYKAKNGRCEFKKDDIGATVERHVSILTTDCEALKKAVAEIGPISVAMDASHSSFQLYKSGIYDPKICSSRKLDHGVLVVGYGKEDGEEYWLVKNSWGKNWGMEGYFKIASKKNLCGICTSACYPVV</sequence>
<evidence type="ECO:0000256" key="1">
    <source>
        <dbReference type="ARBA" id="ARBA00008455"/>
    </source>
</evidence>
<dbReference type="STRING" id="400682.A0A1X7VI64"/>
<organism evidence="10">
    <name type="scientific">Amphimedon queenslandica</name>
    <name type="common">Sponge</name>
    <dbReference type="NCBI Taxonomy" id="400682"/>
    <lineage>
        <taxon>Eukaryota</taxon>
        <taxon>Metazoa</taxon>
        <taxon>Porifera</taxon>
        <taxon>Demospongiae</taxon>
        <taxon>Heteroscleromorpha</taxon>
        <taxon>Haplosclerida</taxon>
        <taxon>Niphatidae</taxon>
        <taxon>Amphimedon</taxon>
    </lineage>
</organism>
<accession>A0A1X7VI64</accession>
<dbReference type="InterPro" id="IPR013128">
    <property type="entry name" value="Peptidase_C1A"/>
</dbReference>
<dbReference type="SUPFAM" id="SSF54001">
    <property type="entry name" value="Cysteine proteinases"/>
    <property type="match status" value="1"/>
</dbReference>
<dbReference type="InterPro" id="IPR025660">
    <property type="entry name" value="Pept_his_AS"/>
</dbReference>
<dbReference type="CDD" id="cd02248">
    <property type="entry name" value="Peptidase_C1A"/>
    <property type="match status" value="1"/>
</dbReference>
<evidence type="ECO:0000256" key="5">
    <source>
        <dbReference type="ARBA" id="ARBA00023145"/>
    </source>
</evidence>
<dbReference type="SMART" id="SM00645">
    <property type="entry name" value="Pept_C1"/>
    <property type="match status" value="1"/>
</dbReference>
<dbReference type="InterPro" id="IPR025661">
    <property type="entry name" value="Pept_asp_AS"/>
</dbReference>